<feature type="compositionally biased region" description="Low complexity" evidence="1">
    <location>
        <begin position="231"/>
        <end position="243"/>
    </location>
</feature>
<keyword evidence="3" id="KW-1185">Reference proteome</keyword>
<evidence type="ECO:0000313" key="3">
    <source>
        <dbReference type="Proteomes" id="UP000246464"/>
    </source>
</evidence>
<sequence>MCDSGRRRKTDRQFKWLKVGVDGTEVPLSRATKWRVGGWVGGLYVKLREVGMDGKGTLKMFTRKKRELIKTPSISKKSRAGSPGSQSSASSNGDRAVRGRSVMKRSGKGSYNPYSTSQRVKKGELKAGDRLDILPNKHNVWLKQVLSLRGSMCDSGRRRKTDRQFKWLKVGVDGTEVPLSRATKWRVGGWVGGLYVKLREVGMDGKGTLKMFTRKKRELIKTPSISKKSRAGSPGSQSSASSV</sequence>
<evidence type="ECO:0000313" key="2">
    <source>
        <dbReference type="EMBL" id="AWP11180.1"/>
    </source>
</evidence>
<reference evidence="2 3" key="1">
    <citation type="submission" date="2017-12" db="EMBL/GenBank/DDBJ databases">
        <title>Integrating genomic resources of turbot (Scophthalmus maximus) in depth evaluation of genetic and physical mapping variation across individuals.</title>
        <authorList>
            <person name="Martinez P."/>
        </authorList>
    </citation>
    <scope>NUCLEOTIDE SEQUENCE [LARGE SCALE GENOMIC DNA]</scope>
</reference>
<protein>
    <submittedName>
        <fullName evidence="2">Putative minor histocompatibility protein HA-1</fullName>
    </submittedName>
</protein>
<feature type="region of interest" description="Disordered" evidence="1">
    <location>
        <begin position="220"/>
        <end position="243"/>
    </location>
</feature>
<dbReference type="AlphaFoldDB" id="A0A2U9C565"/>
<dbReference type="EMBL" id="CP026254">
    <property type="protein sequence ID" value="AWP11180.1"/>
    <property type="molecule type" value="Genomic_DNA"/>
</dbReference>
<feature type="compositionally biased region" description="Low complexity" evidence="1">
    <location>
        <begin position="80"/>
        <end position="91"/>
    </location>
</feature>
<dbReference type="Proteomes" id="UP000246464">
    <property type="component" value="Chromosome 12"/>
</dbReference>
<gene>
    <name evidence="2" type="ORF">SMAX5B_022236</name>
</gene>
<organism evidence="2 3">
    <name type="scientific">Scophthalmus maximus</name>
    <name type="common">Turbot</name>
    <name type="synonym">Psetta maxima</name>
    <dbReference type="NCBI Taxonomy" id="52904"/>
    <lineage>
        <taxon>Eukaryota</taxon>
        <taxon>Metazoa</taxon>
        <taxon>Chordata</taxon>
        <taxon>Craniata</taxon>
        <taxon>Vertebrata</taxon>
        <taxon>Euteleostomi</taxon>
        <taxon>Actinopterygii</taxon>
        <taxon>Neopterygii</taxon>
        <taxon>Teleostei</taxon>
        <taxon>Neoteleostei</taxon>
        <taxon>Acanthomorphata</taxon>
        <taxon>Carangaria</taxon>
        <taxon>Pleuronectiformes</taxon>
        <taxon>Pleuronectoidei</taxon>
        <taxon>Scophthalmidae</taxon>
        <taxon>Scophthalmus</taxon>
    </lineage>
</organism>
<feature type="non-terminal residue" evidence="2">
    <location>
        <position position="243"/>
    </location>
</feature>
<evidence type="ECO:0000256" key="1">
    <source>
        <dbReference type="SAM" id="MobiDB-lite"/>
    </source>
</evidence>
<proteinExistence type="predicted"/>
<name>A0A2U9C565_SCOMX</name>
<feature type="region of interest" description="Disordered" evidence="1">
    <location>
        <begin position="68"/>
        <end position="119"/>
    </location>
</feature>
<accession>A0A2U9C565</accession>